<gene>
    <name evidence="1" type="ORF">A2159_00655</name>
</gene>
<dbReference type="InterPro" id="IPR001387">
    <property type="entry name" value="Cro/C1-type_HTH"/>
</dbReference>
<dbReference type="InterPro" id="IPR010982">
    <property type="entry name" value="Lambda_DNA-bd_dom_sf"/>
</dbReference>
<sequence>MKKSKYIVFGDLLKSFRTSKKIGGLKRAASILSINYTYLHKIENGKTFPSHNLISDVVEKYKLDKNEVRQLNRSIFQIFSKNTIREGVKFDMIDKSDKKEESPQKNISEGEFKINMDPIRNPVLYCDSVFIKTDNNGVVLDFAQQVGPTKEFNIVARVGISKNHAETFIAKMRNVLNKQEGTGISETGKAKIIN</sequence>
<accession>A0A1F7X2W0</accession>
<dbReference type="GO" id="GO:0003677">
    <property type="term" value="F:DNA binding"/>
    <property type="evidence" value="ECO:0007669"/>
    <property type="project" value="InterPro"/>
</dbReference>
<dbReference type="SUPFAM" id="SSF47413">
    <property type="entry name" value="lambda repressor-like DNA-binding domains"/>
    <property type="match status" value="1"/>
</dbReference>
<reference evidence="1 2" key="1">
    <citation type="journal article" date="2016" name="Nat. Commun.">
        <title>Thousands of microbial genomes shed light on interconnected biogeochemical processes in an aquifer system.</title>
        <authorList>
            <person name="Anantharaman K."/>
            <person name="Brown C.T."/>
            <person name="Hug L.A."/>
            <person name="Sharon I."/>
            <person name="Castelle C.J."/>
            <person name="Probst A.J."/>
            <person name="Thomas B.C."/>
            <person name="Singh A."/>
            <person name="Wilkins M.J."/>
            <person name="Karaoz U."/>
            <person name="Brodie E.L."/>
            <person name="Williams K.H."/>
            <person name="Hubbard S.S."/>
            <person name="Banfield J.F."/>
        </authorList>
    </citation>
    <scope>NUCLEOTIDE SEQUENCE [LARGE SCALE GENOMIC DNA]</scope>
</reference>
<name>A0A1F7X2W0_9BACT</name>
<dbReference type="CDD" id="cd00093">
    <property type="entry name" value="HTH_XRE"/>
    <property type="match status" value="1"/>
</dbReference>
<protein>
    <submittedName>
        <fullName evidence="1">Uncharacterized protein</fullName>
    </submittedName>
</protein>
<evidence type="ECO:0000313" key="2">
    <source>
        <dbReference type="Proteomes" id="UP000179219"/>
    </source>
</evidence>
<organism evidence="1 2">
    <name type="scientific">Candidatus Woesebacteria bacterium RBG_13_34_9</name>
    <dbReference type="NCBI Taxonomy" id="1802477"/>
    <lineage>
        <taxon>Bacteria</taxon>
        <taxon>Candidatus Woeseibacteriota</taxon>
    </lineage>
</organism>
<evidence type="ECO:0000313" key="1">
    <source>
        <dbReference type="EMBL" id="OGM09430.1"/>
    </source>
</evidence>
<dbReference type="Proteomes" id="UP000179219">
    <property type="component" value="Unassembled WGS sequence"/>
</dbReference>
<comment type="caution">
    <text evidence="1">The sequence shown here is derived from an EMBL/GenBank/DDBJ whole genome shotgun (WGS) entry which is preliminary data.</text>
</comment>
<dbReference type="EMBL" id="MGFP01000023">
    <property type="protein sequence ID" value="OGM09430.1"/>
    <property type="molecule type" value="Genomic_DNA"/>
</dbReference>
<proteinExistence type="predicted"/>
<dbReference type="AlphaFoldDB" id="A0A1F7X2W0"/>